<dbReference type="VEuPathDB" id="FungiDB:FVEG_00587"/>
<dbReference type="RefSeq" id="XP_018742854.1">
    <property type="nucleotide sequence ID" value="XM_018887149.1"/>
</dbReference>
<reference evidence="1 2" key="1">
    <citation type="journal article" date="2010" name="Nature">
        <title>Comparative genomics reveals mobile pathogenicity chromosomes in Fusarium.</title>
        <authorList>
            <person name="Ma L.J."/>
            <person name="van der Does H.C."/>
            <person name="Borkovich K.A."/>
            <person name="Coleman J.J."/>
            <person name="Daboussi M.J."/>
            <person name="Di Pietro A."/>
            <person name="Dufresne M."/>
            <person name="Freitag M."/>
            <person name="Grabherr M."/>
            <person name="Henrissat B."/>
            <person name="Houterman P.M."/>
            <person name="Kang S."/>
            <person name="Shim W.B."/>
            <person name="Woloshuk C."/>
            <person name="Xie X."/>
            <person name="Xu J.R."/>
            <person name="Antoniw J."/>
            <person name="Baker S.E."/>
            <person name="Bluhm B.H."/>
            <person name="Breakspear A."/>
            <person name="Brown D.W."/>
            <person name="Butchko R.A."/>
            <person name="Chapman S."/>
            <person name="Coulson R."/>
            <person name="Coutinho P.M."/>
            <person name="Danchin E.G."/>
            <person name="Diener A."/>
            <person name="Gale L.R."/>
            <person name="Gardiner D.M."/>
            <person name="Goff S."/>
            <person name="Hammond-Kosack K.E."/>
            <person name="Hilburn K."/>
            <person name="Hua-Van A."/>
            <person name="Jonkers W."/>
            <person name="Kazan K."/>
            <person name="Kodira C.D."/>
            <person name="Koehrsen M."/>
            <person name="Kumar L."/>
            <person name="Lee Y.H."/>
            <person name="Li L."/>
            <person name="Manners J.M."/>
            <person name="Miranda-Saavedra D."/>
            <person name="Mukherjee M."/>
            <person name="Park G."/>
            <person name="Park J."/>
            <person name="Park S.Y."/>
            <person name="Proctor R.H."/>
            <person name="Regev A."/>
            <person name="Ruiz-Roldan M.C."/>
            <person name="Sain D."/>
            <person name="Sakthikumar S."/>
            <person name="Sykes S."/>
            <person name="Schwartz D.C."/>
            <person name="Turgeon B.G."/>
            <person name="Wapinski I."/>
            <person name="Yoder O."/>
            <person name="Young S."/>
            <person name="Zeng Q."/>
            <person name="Zhou S."/>
            <person name="Galagan J."/>
            <person name="Cuomo C.A."/>
            <person name="Kistler H.C."/>
            <person name="Rep M."/>
        </authorList>
    </citation>
    <scope>NUCLEOTIDE SEQUENCE [LARGE SCALE GENOMIC DNA]</scope>
    <source>
        <strain evidence="2">M3125 / FGSC 7600</strain>
    </source>
</reference>
<dbReference type="GeneID" id="30058947"/>
<dbReference type="EMBL" id="CM000578">
    <property type="protein sequence ID" value="EWG36663.1"/>
    <property type="molecule type" value="Genomic_DNA"/>
</dbReference>
<dbReference type="AlphaFoldDB" id="W7LAM9"/>
<evidence type="ECO:0000313" key="1">
    <source>
        <dbReference type="EMBL" id="EWG36663.1"/>
    </source>
</evidence>
<dbReference type="KEGG" id="fvr:FVEG_00587"/>
<dbReference type="Gene3D" id="3.40.50.300">
    <property type="entry name" value="P-loop containing nucleotide triphosphate hydrolases"/>
    <property type="match status" value="1"/>
</dbReference>
<protein>
    <submittedName>
        <fullName evidence="1">Uncharacterized protein</fullName>
    </submittedName>
</protein>
<proteinExistence type="predicted"/>
<organism evidence="1 2">
    <name type="scientific">Gibberella moniliformis (strain M3125 / FGSC 7600)</name>
    <name type="common">Maize ear and stalk rot fungus</name>
    <name type="synonym">Fusarium verticillioides</name>
    <dbReference type="NCBI Taxonomy" id="334819"/>
    <lineage>
        <taxon>Eukaryota</taxon>
        <taxon>Fungi</taxon>
        <taxon>Dikarya</taxon>
        <taxon>Ascomycota</taxon>
        <taxon>Pezizomycotina</taxon>
        <taxon>Sordariomycetes</taxon>
        <taxon>Hypocreomycetidae</taxon>
        <taxon>Hypocreales</taxon>
        <taxon>Nectriaceae</taxon>
        <taxon>Fusarium</taxon>
        <taxon>Fusarium fujikuroi species complex</taxon>
    </lineage>
</organism>
<dbReference type="EMBL" id="DS022242">
    <property type="protein sequence ID" value="EWG36663.1"/>
    <property type="molecule type" value="Genomic_DNA"/>
</dbReference>
<sequence>MAGYKPHKIIKIYLTFSCLCNHVKREIHPELPKHKSKILVELPGSRASNTTSGSHDLHRQYLIRQLAKLVKAKLTGLGKNSNNPIQIAVYAFDMAQVKLLDQELNGLVLNGIITAEERHQIKTSALDAAQGDEADVVFIDCALVSNIGLQQRAIGQPLRSLTHVFTRSAS</sequence>
<dbReference type="STRING" id="334819.W7LAM9"/>
<evidence type="ECO:0000313" key="2">
    <source>
        <dbReference type="Proteomes" id="UP000009096"/>
    </source>
</evidence>
<dbReference type="InterPro" id="IPR027417">
    <property type="entry name" value="P-loop_NTPase"/>
</dbReference>
<name>W7LAM9_GIBM7</name>
<accession>W7LAM9</accession>
<dbReference type="Proteomes" id="UP000009096">
    <property type="component" value="Chromosome 1"/>
</dbReference>
<dbReference type="OrthoDB" id="5070176at2759"/>
<keyword evidence="2" id="KW-1185">Reference proteome</keyword>
<gene>
    <name evidence="1" type="ORF">FVEG_00587</name>
</gene>